<feature type="compositionally biased region" description="Polar residues" evidence="1">
    <location>
        <begin position="11"/>
        <end position="21"/>
    </location>
</feature>
<organism evidence="2">
    <name type="scientific">Dichomitus squalens</name>
    <dbReference type="NCBI Taxonomy" id="114155"/>
    <lineage>
        <taxon>Eukaryota</taxon>
        <taxon>Fungi</taxon>
        <taxon>Dikarya</taxon>
        <taxon>Basidiomycota</taxon>
        <taxon>Agaricomycotina</taxon>
        <taxon>Agaricomycetes</taxon>
        <taxon>Polyporales</taxon>
        <taxon>Polyporaceae</taxon>
        <taxon>Dichomitus</taxon>
    </lineage>
</organism>
<dbReference type="OrthoDB" id="5314275at2759"/>
<dbReference type="Proteomes" id="UP000292957">
    <property type="component" value="Unassembled WGS sequence"/>
</dbReference>
<proteinExistence type="predicted"/>
<name>A0A4Q9MP63_9APHY</name>
<dbReference type="EMBL" id="ML143413">
    <property type="protein sequence ID" value="TBU29469.1"/>
    <property type="molecule type" value="Genomic_DNA"/>
</dbReference>
<reference evidence="2" key="1">
    <citation type="submission" date="2019-01" db="EMBL/GenBank/DDBJ databases">
        <title>Draft genome sequences of three monokaryotic isolates of the white-rot basidiomycete fungus Dichomitus squalens.</title>
        <authorList>
            <consortium name="DOE Joint Genome Institute"/>
            <person name="Lopez S.C."/>
            <person name="Andreopoulos B."/>
            <person name="Pangilinan J."/>
            <person name="Lipzen A."/>
            <person name="Riley R."/>
            <person name="Ahrendt S."/>
            <person name="Ng V."/>
            <person name="Barry K."/>
            <person name="Daum C."/>
            <person name="Grigoriev I.V."/>
            <person name="Hilden K.S."/>
            <person name="Makela M.R."/>
            <person name="de Vries R.P."/>
        </authorList>
    </citation>
    <scope>NUCLEOTIDE SEQUENCE [LARGE SCALE GENOMIC DNA]</scope>
    <source>
        <strain evidence="2">OM18370.1</strain>
    </source>
</reference>
<feature type="region of interest" description="Disordered" evidence="1">
    <location>
        <begin position="1"/>
        <end position="72"/>
    </location>
</feature>
<feature type="compositionally biased region" description="Low complexity" evidence="1">
    <location>
        <begin position="39"/>
        <end position="59"/>
    </location>
</feature>
<gene>
    <name evidence="2" type="ORF">BD311DRAFT_661215</name>
</gene>
<sequence length="316" mass="34349">MPVMDLKSSDLDMSNYSSKSNGYIAPRDYPTPSGPPPSYYSLPQSQNRIPSSQPNQRQPSPKPKQYKQPSHNFAPFGTIIVPAAGYRLSDGFPTDLPPSYEQPHTFASHDVTKDDWLRFLMDVQRVARTSPEERLRENFVPEPSPNSNAAFASRGGLLGLGRGGLLGAIIESATSHTSRGTSRAQEPISQLIAEWNRDFWNRRNIEVSLVLKYPQSDYSGGSATYGRGFGWGGRAALHNPIADARRERLAERRALGGGLIADVHSMLGSSQASALRAAADQERYSGGPAWCLVFSYCGPGGAGFASRDSSGFVARP</sequence>
<evidence type="ECO:0000313" key="2">
    <source>
        <dbReference type="EMBL" id="TBU29469.1"/>
    </source>
</evidence>
<protein>
    <submittedName>
        <fullName evidence="2">Uncharacterized protein</fullName>
    </submittedName>
</protein>
<dbReference type="Pfam" id="PF15496">
    <property type="entry name" value="DUF4646"/>
    <property type="match status" value="1"/>
</dbReference>
<evidence type="ECO:0000256" key="1">
    <source>
        <dbReference type="SAM" id="MobiDB-lite"/>
    </source>
</evidence>
<accession>A0A4Q9MP63</accession>
<dbReference type="AlphaFoldDB" id="A0A4Q9MP63"/>
<dbReference type="InterPro" id="IPR028018">
    <property type="entry name" value="DUF4646"/>
</dbReference>